<evidence type="ECO:0000313" key="1">
    <source>
        <dbReference type="EMBL" id="KAJ0227629.1"/>
    </source>
</evidence>
<evidence type="ECO:0000313" key="2">
    <source>
        <dbReference type="Proteomes" id="UP000235145"/>
    </source>
</evidence>
<name>A0A9R1XXL7_LACSA</name>
<keyword evidence="2" id="KW-1185">Reference proteome</keyword>
<sequence>MHDTLFWFDQWCGNGTFKYMFPNLYKLENKKHCKVNDVIQIGGATWDWVSIPSSRCFNYLVGGDLWKCDISRDGMYHVDFLR</sequence>
<dbReference type="EMBL" id="NBSK02000001">
    <property type="protein sequence ID" value="KAJ0227629.1"/>
    <property type="molecule type" value="Genomic_DNA"/>
</dbReference>
<organism evidence="1 2">
    <name type="scientific">Lactuca sativa</name>
    <name type="common">Garden lettuce</name>
    <dbReference type="NCBI Taxonomy" id="4236"/>
    <lineage>
        <taxon>Eukaryota</taxon>
        <taxon>Viridiplantae</taxon>
        <taxon>Streptophyta</taxon>
        <taxon>Embryophyta</taxon>
        <taxon>Tracheophyta</taxon>
        <taxon>Spermatophyta</taxon>
        <taxon>Magnoliopsida</taxon>
        <taxon>eudicotyledons</taxon>
        <taxon>Gunneridae</taxon>
        <taxon>Pentapetalae</taxon>
        <taxon>asterids</taxon>
        <taxon>campanulids</taxon>
        <taxon>Asterales</taxon>
        <taxon>Asteraceae</taxon>
        <taxon>Cichorioideae</taxon>
        <taxon>Cichorieae</taxon>
        <taxon>Lactucinae</taxon>
        <taxon>Lactuca</taxon>
    </lineage>
</organism>
<reference evidence="1 2" key="1">
    <citation type="journal article" date="2017" name="Nat. Commun.">
        <title>Genome assembly with in vitro proximity ligation data and whole-genome triplication in lettuce.</title>
        <authorList>
            <person name="Reyes-Chin-Wo S."/>
            <person name="Wang Z."/>
            <person name="Yang X."/>
            <person name="Kozik A."/>
            <person name="Arikit S."/>
            <person name="Song C."/>
            <person name="Xia L."/>
            <person name="Froenicke L."/>
            <person name="Lavelle D.O."/>
            <person name="Truco M.J."/>
            <person name="Xia R."/>
            <person name="Zhu S."/>
            <person name="Xu C."/>
            <person name="Xu H."/>
            <person name="Xu X."/>
            <person name="Cox K."/>
            <person name="Korf I."/>
            <person name="Meyers B.C."/>
            <person name="Michelmore R.W."/>
        </authorList>
    </citation>
    <scope>NUCLEOTIDE SEQUENCE [LARGE SCALE GENOMIC DNA]</scope>
    <source>
        <strain evidence="2">cv. Salinas</strain>
        <tissue evidence="1">Seedlings</tissue>
    </source>
</reference>
<dbReference type="AlphaFoldDB" id="A0A9R1XXL7"/>
<accession>A0A9R1XXL7</accession>
<protein>
    <submittedName>
        <fullName evidence="1">Uncharacterized protein</fullName>
    </submittedName>
</protein>
<comment type="caution">
    <text evidence="1">The sequence shown here is derived from an EMBL/GenBank/DDBJ whole genome shotgun (WGS) entry which is preliminary data.</text>
</comment>
<gene>
    <name evidence="1" type="ORF">LSAT_V11C100000850</name>
</gene>
<proteinExistence type="predicted"/>
<dbReference type="Proteomes" id="UP000235145">
    <property type="component" value="Unassembled WGS sequence"/>
</dbReference>